<dbReference type="InterPro" id="IPR051405">
    <property type="entry name" value="phD/YefM_antitoxin"/>
</dbReference>
<proteinExistence type="inferred from homology"/>
<reference evidence="2" key="1">
    <citation type="submission" date="2018-06" db="EMBL/GenBank/DDBJ databases">
        <authorList>
            <person name="Zhirakovskaya E."/>
        </authorList>
    </citation>
    <scope>NUCLEOTIDE SEQUENCE</scope>
</reference>
<dbReference type="InterPro" id="IPR036165">
    <property type="entry name" value="YefM-like_sf"/>
</dbReference>
<name>A0A3B1D9E7_9ZZZZ</name>
<dbReference type="EMBL" id="UOGJ01000055">
    <property type="protein sequence ID" value="VAX35461.1"/>
    <property type="molecule type" value="Genomic_DNA"/>
</dbReference>
<dbReference type="Gene3D" id="3.40.1620.10">
    <property type="entry name" value="YefM-like domain"/>
    <property type="match status" value="1"/>
</dbReference>
<organism evidence="2">
    <name type="scientific">hydrothermal vent metagenome</name>
    <dbReference type="NCBI Taxonomy" id="652676"/>
    <lineage>
        <taxon>unclassified sequences</taxon>
        <taxon>metagenomes</taxon>
        <taxon>ecological metagenomes</taxon>
    </lineage>
</organism>
<dbReference type="Gene3D" id="1.10.1220.170">
    <property type="match status" value="1"/>
</dbReference>
<evidence type="ECO:0000256" key="1">
    <source>
        <dbReference type="ARBA" id="ARBA00009981"/>
    </source>
</evidence>
<evidence type="ECO:0008006" key="3">
    <source>
        <dbReference type="Google" id="ProtNLM"/>
    </source>
</evidence>
<sequence length="90" mass="10196">MVNTIALKELRPELPQVITSIDTRLDRYIVTKRGKPVVVMLSMDDYEGLLETIDILSDKETVKRIKAAKQGIKDGKTVSLKDLRKKIENA</sequence>
<dbReference type="PANTHER" id="PTHR33713">
    <property type="entry name" value="ANTITOXIN YAFN-RELATED"/>
    <property type="match status" value="1"/>
</dbReference>
<dbReference type="NCBIfam" id="TIGR01552">
    <property type="entry name" value="phd_fam"/>
    <property type="match status" value="1"/>
</dbReference>
<dbReference type="PANTHER" id="PTHR33713:SF6">
    <property type="entry name" value="ANTITOXIN YEFM"/>
    <property type="match status" value="1"/>
</dbReference>
<dbReference type="AlphaFoldDB" id="A0A3B1D9E7"/>
<evidence type="ECO:0000313" key="2">
    <source>
        <dbReference type="EMBL" id="VAX35461.1"/>
    </source>
</evidence>
<protein>
    <recommendedName>
        <fullName evidence="3">Antitoxin</fullName>
    </recommendedName>
</protein>
<accession>A0A3B1D9E7</accession>
<dbReference type="Pfam" id="PF02604">
    <property type="entry name" value="PhdYeFM_antitox"/>
    <property type="match status" value="1"/>
</dbReference>
<dbReference type="SUPFAM" id="SSF143120">
    <property type="entry name" value="YefM-like"/>
    <property type="match status" value="1"/>
</dbReference>
<gene>
    <name evidence="2" type="ORF">MNBD_UNCLBAC01-1744</name>
</gene>
<comment type="similarity">
    <text evidence="1">Belongs to the phD/YefM antitoxin family.</text>
</comment>
<dbReference type="InterPro" id="IPR006442">
    <property type="entry name" value="Antitoxin_Phd/YefM"/>
</dbReference>